<comment type="caution">
    <text evidence="1">The sequence shown here is derived from an EMBL/GenBank/DDBJ whole genome shotgun (WGS) entry which is preliminary data.</text>
</comment>
<protein>
    <submittedName>
        <fullName evidence="1">Uncharacterized protein</fullName>
    </submittedName>
</protein>
<reference evidence="1 2" key="1">
    <citation type="submission" date="2018-05" db="EMBL/GenBank/DDBJ databases">
        <title>The draft genome of strain NS-104.</title>
        <authorList>
            <person name="Hang P."/>
            <person name="Jiang J."/>
        </authorList>
    </citation>
    <scope>NUCLEOTIDE SEQUENCE [LARGE SCALE GENOMIC DNA]</scope>
    <source>
        <strain evidence="1 2">NS-104</strain>
    </source>
</reference>
<name>A0A2U2DSC1_9HYPH</name>
<dbReference type="EMBL" id="QFBC01000004">
    <property type="protein sequence ID" value="PWE56197.1"/>
    <property type="molecule type" value="Genomic_DNA"/>
</dbReference>
<dbReference type="Proteomes" id="UP000245252">
    <property type="component" value="Unassembled WGS sequence"/>
</dbReference>
<proteinExistence type="predicted"/>
<evidence type="ECO:0000313" key="1">
    <source>
        <dbReference type="EMBL" id="PWE56197.1"/>
    </source>
</evidence>
<organism evidence="1 2">
    <name type="scientific">Metarhizobium album</name>
    <dbReference type="NCBI Taxonomy" id="2182425"/>
    <lineage>
        <taxon>Bacteria</taxon>
        <taxon>Pseudomonadati</taxon>
        <taxon>Pseudomonadota</taxon>
        <taxon>Alphaproteobacteria</taxon>
        <taxon>Hyphomicrobiales</taxon>
        <taxon>Rhizobiaceae</taxon>
        <taxon>Metarhizobium</taxon>
    </lineage>
</organism>
<sequence>MVMTHAEQVIERTMAMVAECRAAREREMEMRRKRLARIDLSIRPKYVLKNGVQLQLKLNG</sequence>
<keyword evidence="2" id="KW-1185">Reference proteome</keyword>
<accession>A0A2U2DSC1</accession>
<dbReference type="AlphaFoldDB" id="A0A2U2DSC1"/>
<gene>
    <name evidence="1" type="ORF">DEM27_12270</name>
</gene>
<evidence type="ECO:0000313" key="2">
    <source>
        <dbReference type="Proteomes" id="UP000245252"/>
    </source>
</evidence>